<evidence type="ECO:0000256" key="5">
    <source>
        <dbReference type="ARBA" id="ARBA00023002"/>
    </source>
</evidence>
<dbReference type="Gene3D" id="3.50.50.60">
    <property type="entry name" value="FAD/NAD(P)-binding domain"/>
    <property type="match status" value="2"/>
</dbReference>
<reference evidence="8 9" key="1">
    <citation type="journal article" date="2013" name="Int. J. Syst. Evol. Microbiol.">
        <title>Roseomonas aerophila sp. nov., isolated from air.</title>
        <authorList>
            <person name="Kim S.J."/>
            <person name="Weon H.Y."/>
            <person name="Ahn J.H."/>
            <person name="Hong S.B."/>
            <person name="Seok S.J."/>
            <person name="Whang K.S."/>
            <person name="Kwon S.W."/>
        </authorList>
    </citation>
    <scope>NUCLEOTIDE SEQUENCE [LARGE SCALE GENOMIC DNA]</scope>
    <source>
        <strain evidence="8 9">NBRC 108923</strain>
    </source>
</reference>
<dbReference type="InterPro" id="IPR051473">
    <property type="entry name" value="P2Ox-like"/>
</dbReference>
<keyword evidence="4" id="KW-0274">FAD</keyword>
<comment type="cofactor">
    <cofactor evidence="1">
        <name>FAD</name>
        <dbReference type="ChEBI" id="CHEBI:57692"/>
    </cofactor>
</comment>
<evidence type="ECO:0000256" key="2">
    <source>
        <dbReference type="ARBA" id="ARBA00010790"/>
    </source>
</evidence>
<evidence type="ECO:0000256" key="1">
    <source>
        <dbReference type="ARBA" id="ARBA00001974"/>
    </source>
</evidence>
<keyword evidence="5" id="KW-0560">Oxidoreductase</keyword>
<evidence type="ECO:0000313" key="8">
    <source>
        <dbReference type="EMBL" id="MBC9207365.1"/>
    </source>
</evidence>
<evidence type="ECO:0000256" key="3">
    <source>
        <dbReference type="ARBA" id="ARBA00022630"/>
    </source>
</evidence>
<protein>
    <submittedName>
        <fullName evidence="8">GMC family oxidoreductase</fullName>
    </submittedName>
</protein>
<sequence length="566" mass="61272">MILDAETLEHGASLEADLCIIGAGAAGISLALQFLNGPARVILVEAGQRIPDAASQALYAGEVADPALHSPPDTYRQRQFGGSTTLWGGRCMPLDPIDFRARSWMPNSGWPIGPETLAPWYPPANKLCEAGEYDYDARTAMPGGMKPMIAGFTPADFSAEGIERFSLPTNFGARYGHRLEASPHVKVLMGTSCTGIECSADGTTVQTLRLRTLSGRDATIAATRVVLATGGLEVPRLLLAARGPGHENGLGNAHDLVGRYYMCHIAGTSGRLRLNLPRGAVQHGYEVAWDGTYIRRRLSLTPEAQERLGVGNAVMRLHFPRIPDPSHGSSVLSGLYLMRWLLPYEYRKRLAGTEGEGVGPTLRHLRNMVSDPFSAMDFAWTMLRKRKLSARKFPSIIVRPPGNVFSLDFHGEQEPNPDSRVTLANSQDALGMPRLRVDWRWAAGDLRTAEATYGLLATELAKWGKGSLDFDPKEIAHDMLRDGAYGGHHIGTARMSASPTTGVVDADCRVHGMHNLWVASAAVFPTSSQANPTLTIVALALRMAAQLKRDMGQPSQATKPEAVVQG</sequence>
<evidence type="ECO:0000259" key="6">
    <source>
        <dbReference type="Pfam" id="PF05199"/>
    </source>
</evidence>
<dbReference type="EMBL" id="JACTVA010000016">
    <property type="protein sequence ID" value="MBC9207365.1"/>
    <property type="molecule type" value="Genomic_DNA"/>
</dbReference>
<comment type="caution">
    <text evidence="8">The sequence shown here is derived from an EMBL/GenBank/DDBJ whole genome shotgun (WGS) entry which is preliminary data.</text>
</comment>
<organism evidence="8 9">
    <name type="scientific">Teichococcus aerophilus</name>
    <dbReference type="NCBI Taxonomy" id="1224513"/>
    <lineage>
        <taxon>Bacteria</taxon>
        <taxon>Pseudomonadati</taxon>
        <taxon>Pseudomonadota</taxon>
        <taxon>Alphaproteobacteria</taxon>
        <taxon>Acetobacterales</taxon>
        <taxon>Roseomonadaceae</taxon>
        <taxon>Roseomonas</taxon>
    </lineage>
</organism>
<dbReference type="Pfam" id="PF07992">
    <property type="entry name" value="Pyr_redox_2"/>
    <property type="match status" value="1"/>
</dbReference>
<accession>A0ABR7RLA1</accession>
<dbReference type="InterPro" id="IPR036188">
    <property type="entry name" value="FAD/NAD-bd_sf"/>
</dbReference>
<evidence type="ECO:0000259" key="7">
    <source>
        <dbReference type="Pfam" id="PF07992"/>
    </source>
</evidence>
<gene>
    <name evidence="8" type="ORF">IBL26_11000</name>
</gene>
<dbReference type="SUPFAM" id="SSF51905">
    <property type="entry name" value="FAD/NAD(P)-binding domain"/>
    <property type="match status" value="1"/>
</dbReference>
<keyword evidence="3" id="KW-0285">Flavoprotein</keyword>
<feature type="domain" description="Glucose-methanol-choline oxidoreductase C-terminal" evidence="6">
    <location>
        <begin position="415"/>
        <end position="540"/>
    </location>
</feature>
<feature type="domain" description="FAD/NAD(P)-binding" evidence="7">
    <location>
        <begin position="17"/>
        <end position="238"/>
    </location>
</feature>
<dbReference type="InterPro" id="IPR023753">
    <property type="entry name" value="FAD/NAD-binding_dom"/>
</dbReference>
<dbReference type="PANTHER" id="PTHR42784">
    <property type="entry name" value="PYRANOSE 2-OXIDASE"/>
    <property type="match status" value="1"/>
</dbReference>
<dbReference type="PANTHER" id="PTHR42784:SF1">
    <property type="entry name" value="PYRANOSE 2-OXIDASE"/>
    <property type="match status" value="1"/>
</dbReference>
<proteinExistence type="inferred from homology"/>
<name>A0ABR7RLA1_9PROT</name>
<keyword evidence="9" id="KW-1185">Reference proteome</keyword>
<evidence type="ECO:0000256" key="4">
    <source>
        <dbReference type="ARBA" id="ARBA00022827"/>
    </source>
</evidence>
<dbReference type="InterPro" id="IPR007867">
    <property type="entry name" value="GMC_OxRtase_C"/>
</dbReference>
<comment type="similarity">
    <text evidence="2">Belongs to the GMC oxidoreductase family.</text>
</comment>
<dbReference type="Pfam" id="PF05199">
    <property type="entry name" value="GMC_oxred_C"/>
    <property type="match status" value="1"/>
</dbReference>
<dbReference type="Proteomes" id="UP000626026">
    <property type="component" value="Unassembled WGS sequence"/>
</dbReference>
<evidence type="ECO:0000313" key="9">
    <source>
        <dbReference type="Proteomes" id="UP000626026"/>
    </source>
</evidence>